<dbReference type="SUPFAM" id="SSF57889">
    <property type="entry name" value="Cysteine-rich domain"/>
    <property type="match status" value="1"/>
</dbReference>
<dbReference type="SMART" id="SM00133">
    <property type="entry name" value="S_TK_X"/>
    <property type="match status" value="1"/>
</dbReference>
<organism evidence="38 39">
    <name type="scientific">Trichuris trichiura</name>
    <name type="common">Whipworm</name>
    <name type="synonym">Trichocephalus trichiurus</name>
    <dbReference type="NCBI Taxonomy" id="36087"/>
    <lineage>
        <taxon>Eukaryota</taxon>
        <taxon>Metazoa</taxon>
        <taxon>Ecdysozoa</taxon>
        <taxon>Nematoda</taxon>
        <taxon>Enoplea</taxon>
        <taxon>Dorylaimia</taxon>
        <taxon>Trichinellida</taxon>
        <taxon>Trichuridae</taxon>
        <taxon>Trichuris</taxon>
    </lineage>
</organism>
<dbReference type="PROSITE" id="PS50081">
    <property type="entry name" value="ZF_DAG_PE_2"/>
    <property type="match status" value="1"/>
</dbReference>
<evidence type="ECO:0000256" key="6">
    <source>
        <dbReference type="ARBA" id="ARBA00012513"/>
    </source>
</evidence>
<comment type="function">
    <text evidence="25">Negatively regulates mel-11 to relieve the inhibition of mlc-4, allowing contraction of the circumferentially oriented microfilaments in epidermal cells and thereby regulating myosin II contractility during spermathecal contraction, cleavage furrow contraction in early embryos, and embryonic elongation and morphogenesis. Required for P-cell migration. May also play a role in oocyte cellularization.</text>
</comment>
<feature type="domain" description="AGC-kinase C-terminal" evidence="36">
    <location>
        <begin position="343"/>
        <end position="411"/>
    </location>
</feature>
<dbReference type="EMBL" id="HG806015">
    <property type="protein sequence ID" value="CDW56173.1"/>
    <property type="molecule type" value="Genomic_DNA"/>
</dbReference>
<dbReference type="FunFam" id="3.30.200.20:FF:000072">
    <property type="entry name" value="Rho-associated protein kinase 2"/>
    <property type="match status" value="1"/>
</dbReference>
<dbReference type="PROSITE" id="PS50011">
    <property type="entry name" value="PROTEIN_KINASE_DOM"/>
    <property type="match status" value="1"/>
</dbReference>
<evidence type="ECO:0000256" key="26">
    <source>
        <dbReference type="ARBA" id="ARBA00065158"/>
    </source>
</evidence>
<dbReference type="GO" id="GO:0007266">
    <property type="term" value="P:Rho protein signal transduction"/>
    <property type="evidence" value="ECO:0007669"/>
    <property type="project" value="UniProtKB-UniRule"/>
</dbReference>
<feature type="domain" description="PH" evidence="33">
    <location>
        <begin position="1128"/>
        <end position="1238"/>
    </location>
</feature>
<evidence type="ECO:0000256" key="8">
    <source>
        <dbReference type="ARBA" id="ARBA00022490"/>
    </source>
</evidence>
<keyword evidence="16" id="KW-0862">Zinc</keyword>
<comment type="subcellular location">
    <subcellularLocation>
        <location evidence="2">Cell membrane</location>
    </subcellularLocation>
    <subcellularLocation>
        <location evidence="4">Cleavage furrow</location>
    </subcellularLocation>
    <subcellularLocation>
        <location evidence="3">Cytoplasm</location>
        <location evidence="3">Cytoskeleton</location>
    </subcellularLocation>
</comment>
<keyword evidence="19" id="KW-0896">Oogenesis</keyword>
<comment type="catalytic activity">
    <reaction evidence="23">
        <text>L-threonyl-[protein] + ATP = O-phospho-L-threonyl-[protein] + ADP + H(+)</text>
        <dbReference type="Rhea" id="RHEA:46608"/>
        <dbReference type="Rhea" id="RHEA-COMP:11060"/>
        <dbReference type="Rhea" id="RHEA-COMP:11605"/>
        <dbReference type="ChEBI" id="CHEBI:15378"/>
        <dbReference type="ChEBI" id="CHEBI:30013"/>
        <dbReference type="ChEBI" id="CHEBI:30616"/>
        <dbReference type="ChEBI" id="CHEBI:61977"/>
        <dbReference type="ChEBI" id="CHEBI:456216"/>
        <dbReference type="EC" id="2.7.11.1"/>
    </reaction>
</comment>
<comment type="subunit">
    <text evidence="26">Interacts with rho-1.</text>
</comment>
<dbReference type="PANTHER" id="PTHR22988">
    <property type="entry name" value="MYOTONIC DYSTROPHY S/T KINASE-RELATED"/>
    <property type="match status" value="1"/>
</dbReference>
<comment type="cofactor">
    <cofactor evidence="1">
        <name>Mg(2+)</name>
        <dbReference type="ChEBI" id="CHEBI:18420"/>
    </cofactor>
</comment>
<dbReference type="OrthoDB" id="3638488at2759"/>
<dbReference type="GO" id="GO:0005856">
    <property type="term" value="C:cytoskeleton"/>
    <property type="evidence" value="ECO:0007669"/>
    <property type="project" value="UniProtKB-SubCell"/>
</dbReference>
<feature type="domain" description="Protein kinase" evidence="34">
    <location>
        <begin position="78"/>
        <end position="340"/>
    </location>
</feature>
<keyword evidence="17 31" id="KW-0067">ATP-binding</keyword>
<dbReference type="SUPFAM" id="SSF50729">
    <property type="entry name" value="PH domain-like"/>
    <property type="match status" value="1"/>
</dbReference>
<dbReference type="PROSITE" id="PS50003">
    <property type="entry name" value="PH_DOMAIN"/>
    <property type="match status" value="1"/>
</dbReference>
<evidence type="ECO:0000256" key="24">
    <source>
        <dbReference type="ARBA" id="ARBA00048679"/>
    </source>
</evidence>
<evidence type="ECO:0000259" key="34">
    <source>
        <dbReference type="PROSITE" id="PS50011"/>
    </source>
</evidence>
<dbReference type="SUPFAM" id="SSF56112">
    <property type="entry name" value="Protein kinase-like (PK-like)"/>
    <property type="match status" value="1"/>
</dbReference>
<evidence type="ECO:0000256" key="18">
    <source>
        <dbReference type="ARBA" id="ARBA00022842"/>
    </source>
</evidence>
<evidence type="ECO:0000259" key="33">
    <source>
        <dbReference type="PROSITE" id="PS50003"/>
    </source>
</evidence>
<evidence type="ECO:0000256" key="20">
    <source>
        <dbReference type="ARBA" id="ARBA00023054"/>
    </source>
</evidence>
<dbReference type="Pfam" id="PF08912">
    <property type="entry name" value="Rho_Binding"/>
    <property type="match status" value="1"/>
</dbReference>
<evidence type="ECO:0000256" key="17">
    <source>
        <dbReference type="ARBA" id="ARBA00022840"/>
    </source>
</evidence>
<evidence type="ECO:0000259" key="35">
    <source>
        <dbReference type="PROSITE" id="PS50081"/>
    </source>
</evidence>
<keyword evidence="14" id="KW-0863">Zinc-finger</keyword>
<dbReference type="EC" id="2.7.11.1" evidence="6"/>
<evidence type="ECO:0000256" key="30">
    <source>
        <dbReference type="PROSITE-ProRule" id="PRU01206"/>
    </source>
</evidence>
<feature type="coiled-coil region" evidence="32">
    <location>
        <begin position="714"/>
        <end position="832"/>
    </location>
</feature>
<dbReference type="PROSITE" id="PS51859">
    <property type="entry name" value="RHO_BD"/>
    <property type="match status" value="1"/>
</dbReference>
<dbReference type="InterPro" id="IPR050839">
    <property type="entry name" value="Rho-assoc_Ser/Thr_Kinase"/>
</dbReference>
<feature type="binding site" evidence="31">
    <location>
        <position position="107"/>
    </location>
    <ligand>
        <name>ATP</name>
        <dbReference type="ChEBI" id="CHEBI:30616"/>
    </ligand>
</feature>
<evidence type="ECO:0000313" key="39">
    <source>
        <dbReference type="Proteomes" id="UP000030665"/>
    </source>
</evidence>
<dbReference type="Pfam" id="PF00433">
    <property type="entry name" value="Pkinase_C"/>
    <property type="match status" value="1"/>
</dbReference>
<evidence type="ECO:0000256" key="2">
    <source>
        <dbReference type="ARBA" id="ARBA00004236"/>
    </source>
</evidence>
<evidence type="ECO:0000256" key="29">
    <source>
        <dbReference type="ARBA" id="ARBA00082807"/>
    </source>
</evidence>
<dbReference type="InterPro" id="IPR008271">
    <property type="entry name" value="Ser/Thr_kinase_AS"/>
</dbReference>
<keyword evidence="7" id="KW-1003">Cell membrane</keyword>
<feature type="coiled-coil region" evidence="32">
    <location>
        <begin position="907"/>
        <end position="1008"/>
    </location>
</feature>
<keyword evidence="21" id="KW-0472">Membrane</keyword>
<dbReference type="CDD" id="cd20813">
    <property type="entry name" value="C1_ROCK"/>
    <property type="match status" value="1"/>
</dbReference>
<dbReference type="GO" id="GO:0008270">
    <property type="term" value="F:zinc ion binding"/>
    <property type="evidence" value="ECO:0007669"/>
    <property type="project" value="UniProtKB-KW"/>
</dbReference>
<keyword evidence="18" id="KW-0460">Magnesium</keyword>
<gene>
    <name evidence="38" type="ORF">TTRE_0000444801</name>
</gene>
<comment type="catalytic activity">
    <reaction evidence="24">
        <text>L-seryl-[protein] + ATP = O-phospho-L-seryl-[protein] + ADP + H(+)</text>
        <dbReference type="Rhea" id="RHEA:17989"/>
        <dbReference type="Rhea" id="RHEA-COMP:9863"/>
        <dbReference type="Rhea" id="RHEA-COMP:11604"/>
        <dbReference type="ChEBI" id="CHEBI:15378"/>
        <dbReference type="ChEBI" id="CHEBI:29999"/>
        <dbReference type="ChEBI" id="CHEBI:30616"/>
        <dbReference type="ChEBI" id="CHEBI:83421"/>
        <dbReference type="ChEBI" id="CHEBI:456216"/>
        <dbReference type="EC" id="2.7.11.1"/>
    </reaction>
</comment>
<evidence type="ECO:0000259" key="37">
    <source>
        <dbReference type="PROSITE" id="PS51859"/>
    </source>
</evidence>
<dbReference type="GO" id="GO:0005524">
    <property type="term" value="F:ATP binding"/>
    <property type="evidence" value="ECO:0007669"/>
    <property type="project" value="UniProtKB-UniRule"/>
</dbReference>
<keyword evidence="11" id="KW-0808">Transferase</keyword>
<dbReference type="InterPro" id="IPR015008">
    <property type="entry name" value="ROCK_Rho-bd_dom"/>
</dbReference>
<evidence type="ECO:0000256" key="21">
    <source>
        <dbReference type="ARBA" id="ARBA00023136"/>
    </source>
</evidence>
<dbReference type="Gene3D" id="2.30.29.30">
    <property type="entry name" value="Pleckstrin-homology domain (PH domain)/Phosphotyrosine-binding domain (PTB)"/>
    <property type="match status" value="1"/>
</dbReference>
<dbReference type="STRING" id="36087.A0A077Z968"/>
<dbReference type="Pfam" id="PF00130">
    <property type="entry name" value="C1_1"/>
    <property type="match status" value="1"/>
</dbReference>
<evidence type="ECO:0000256" key="1">
    <source>
        <dbReference type="ARBA" id="ARBA00001946"/>
    </source>
</evidence>
<comment type="similarity">
    <text evidence="5">Belongs to the protein kinase superfamily. AGC Ser/Thr protein kinase family.</text>
</comment>
<keyword evidence="19" id="KW-0221">Differentiation</keyword>
<evidence type="ECO:0000256" key="15">
    <source>
        <dbReference type="ARBA" id="ARBA00022777"/>
    </source>
</evidence>
<dbReference type="PROSITE" id="PS00108">
    <property type="entry name" value="PROTEIN_KINASE_ST"/>
    <property type="match status" value="1"/>
</dbReference>
<dbReference type="GO" id="GO:0031267">
    <property type="term" value="F:small GTPase binding"/>
    <property type="evidence" value="ECO:0007669"/>
    <property type="project" value="InterPro"/>
</dbReference>
<keyword evidence="10" id="KW-0597">Phosphoprotein</keyword>
<keyword evidence="20 30" id="KW-0175">Coiled coil</keyword>
<dbReference type="Proteomes" id="UP000030665">
    <property type="component" value="Unassembled WGS sequence"/>
</dbReference>
<dbReference type="Gene3D" id="1.20.5.730">
    <property type="entry name" value="Single helix bin"/>
    <property type="match status" value="1"/>
</dbReference>
<evidence type="ECO:0000256" key="27">
    <source>
        <dbReference type="ARBA" id="ARBA00068946"/>
    </source>
</evidence>
<dbReference type="InterPro" id="IPR000961">
    <property type="entry name" value="AGC-kinase_C"/>
</dbReference>
<evidence type="ECO:0000256" key="14">
    <source>
        <dbReference type="ARBA" id="ARBA00022771"/>
    </source>
</evidence>
<dbReference type="InterPro" id="IPR057529">
    <property type="entry name" value="MRCK/ROCK_PH"/>
</dbReference>
<dbReference type="InterPro" id="IPR017441">
    <property type="entry name" value="Protein_kinase_ATP_BS"/>
</dbReference>
<evidence type="ECO:0000256" key="13">
    <source>
        <dbReference type="ARBA" id="ARBA00022741"/>
    </source>
</evidence>
<proteinExistence type="inferred from homology"/>
<keyword evidence="12" id="KW-0479">Metal-binding</keyword>
<dbReference type="InterPro" id="IPR000719">
    <property type="entry name" value="Prot_kinase_dom"/>
</dbReference>
<feature type="domain" description="RhoBD" evidence="37">
    <location>
        <begin position="950"/>
        <end position="1018"/>
    </location>
</feature>
<name>A0A077Z968_TRITR</name>
<evidence type="ECO:0000256" key="19">
    <source>
        <dbReference type="ARBA" id="ARBA00022943"/>
    </source>
</evidence>
<keyword evidence="39" id="KW-1185">Reference proteome</keyword>
<evidence type="ECO:0000256" key="12">
    <source>
        <dbReference type="ARBA" id="ARBA00022723"/>
    </source>
</evidence>
<dbReference type="Gene3D" id="3.30.200.20">
    <property type="entry name" value="Phosphorylase Kinase, domain 1"/>
    <property type="match status" value="1"/>
</dbReference>
<feature type="coiled-coil region" evidence="32">
    <location>
        <begin position="429"/>
        <end position="681"/>
    </location>
</feature>
<dbReference type="Pfam" id="PF00069">
    <property type="entry name" value="Pkinase"/>
    <property type="match status" value="1"/>
</dbReference>
<keyword evidence="15 38" id="KW-0418">Kinase</keyword>
<evidence type="ECO:0000256" key="22">
    <source>
        <dbReference type="ARBA" id="ARBA00023212"/>
    </source>
</evidence>
<evidence type="ECO:0000259" key="36">
    <source>
        <dbReference type="PROSITE" id="PS51285"/>
    </source>
</evidence>
<dbReference type="GO" id="GO:0048598">
    <property type="term" value="P:embryonic morphogenesis"/>
    <property type="evidence" value="ECO:0007669"/>
    <property type="project" value="TreeGrafter"/>
</dbReference>
<evidence type="ECO:0000256" key="3">
    <source>
        <dbReference type="ARBA" id="ARBA00004245"/>
    </source>
</evidence>
<dbReference type="GO" id="GO:0048477">
    <property type="term" value="P:oogenesis"/>
    <property type="evidence" value="ECO:0007669"/>
    <property type="project" value="UniProtKB-KW"/>
</dbReference>
<dbReference type="InterPro" id="IPR011009">
    <property type="entry name" value="Kinase-like_dom_sf"/>
</dbReference>
<dbReference type="Pfam" id="PF25346">
    <property type="entry name" value="PH_MRCK"/>
    <property type="match status" value="1"/>
</dbReference>
<evidence type="ECO:0000256" key="9">
    <source>
        <dbReference type="ARBA" id="ARBA00022527"/>
    </source>
</evidence>
<evidence type="ECO:0000256" key="28">
    <source>
        <dbReference type="ARBA" id="ARBA00079005"/>
    </source>
</evidence>
<dbReference type="GO" id="GO:0030866">
    <property type="term" value="P:cortical actin cytoskeleton organization"/>
    <property type="evidence" value="ECO:0007669"/>
    <property type="project" value="TreeGrafter"/>
</dbReference>
<feature type="coiled-coil region" evidence="32">
    <location>
        <begin position="1076"/>
        <end position="1103"/>
    </location>
</feature>
<dbReference type="InterPro" id="IPR046349">
    <property type="entry name" value="C1-like_sf"/>
</dbReference>
<evidence type="ECO:0000256" key="7">
    <source>
        <dbReference type="ARBA" id="ARBA00022475"/>
    </source>
</evidence>
<evidence type="ECO:0000256" key="11">
    <source>
        <dbReference type="ARBA" id="ARBA00022679"/>
    </source>
</evidence>
<dbReference type="Gene3D" id="1.20.5.340">
    <property type="match status" value="1"/>
</dbReference>
<evidence type="ECO:0000256" key="5">
    <source>
        <dbReference type="ARBA" id="ARBA00009903"/>
    </source>
</evidence>
<dbReference type="CDD" id="cd05596">
    <property type="entry name" value="STKc_ROCK"/>
    <property type="match status" value="1"/>
</dbReference>
<feature type="domain" description="Phorbol-ester/DAG-type" evidence="35">
    <location>
        <begin position="1237"/>
        <end position="1292"/>
    </location>
</feature>
<evidence type="ECO:0000256" key="25">
    <source>
        <dbReference type="ARBA" id="ARBA00053856"/>
    </source>
</evidence>
<evidence type="ECO:0000256" key="31">
    <source>
        <dbReference type="PROSITE-ProRule" id="PRU10141"/>
    </source>
</evidence>
<evidence type="ECO:0000313" key="38">
    <source>
        <dbReference type="EMBL" id="CDW56173.1"/>
    </source>
</evidence>
<dbReference type="PANTHER" id="PTHR22988:SF73">
    <property type="entry name" value="RHO-ASSOCIATED PROTEIN KINASE"/>
    <property type="match status" value="1"/>
</dbReference>
<dbReference type="AlphaFoldDB" id="A0A077Z968"/>
<dbReference type="InterPro" id="IPR011993">
    <property type="entry name" value="PH-like_dom_sf"/>
</dbReference>
<protein>
    <recommendedName>
        <fullName evidence="27">Rho-associated protein kinase let-502</fullName>
        <ecNumber evidence="6">2.7.11.1</ecNumber>
    </recommendedName>
    <alternativeName>
        <fullName evidence="28">Lethal protein 502</fullName>
    </alternativeName>
    <alternativeName>
        <fullName evidence="29">Rho-binding kinase let-502</fullName>
    </alternativeName>
</protein>
<dbReference type="InterPro" id="IPR001849">
    <property type="entry name" value="PH_domain"/>
</dbReference>
<evidence type="ECO:0000256" key="32">
    <source>
        <dbReference type="SAM" id="Coils"/>
    </source>
</evidence>
<dbReference type="GO" id="GO:0000281">
    <property type="term" value="P:mitotic cytokinesis"/>
    <property type="evidence" value="ECO:0007669"/>
    <property type="project" value="TreeGrafter"/>
</dbReference>
<dbReference type="GO" id="GO:0032154">
    <property type="term" value="C:cleavage furrow"/>
    <property type="evidence" value="ECO:0007669"/>
    <property type="project" value="UniProtKB-SubCell"/>
</dbReference>
<reference evidence="38" key="2">
    <citation type="submission" date="2014-03" db="EMBL/GenBank/DDBJ databases">
        <title>The whipworm genome and dual-species transcriptomics of an intimate host-pathogen interaction.</title>
        <authorList>
            <person name="Foth B.J."/>
            <person name="Tsai I.J."/>
            <person name="Reid A.J."/>
            <person name="Bancroft A.J."/>
            <person name="Nichol S."/>
            <person name="Tracey A."/>
            <person name="Holroyd N."/>
            <person name="Cotton J.A."/>
            <person name="Stanley E.J."/>
            <person name="Zarowiecki M."/>
            <person name="Liu J.Z."/>
            <person name="Huckvale T."/>
            <person name="Cooper P.J."/>
            <person name="Grencis R.K."/>
            <person name="Berriman M."/>
        </authorList>
    </citation>
    <scope>NUCLEOTIDE SEQUENCE [LARGE SCALE GENOMIC DNA]</scope>
</reference>
<evidence type="ECO:0000256" key="23">
    <source>
        <dbReference type="ARBA" id="ARBA00047899"/>
    </source>
</evidence>
<reference evidence="38" key="1">
    <citation type="submission" date="2014-01" db="EMBL/GenBank/DDBJ databases">
        <authorList>
            <person name="Aslett M."/>
        </authorList>
    </citation>
    <scope>NUCLEOTIDE SEQUENCE</scope>
</reference>
<dbReference type="Gene3D" id="3.30.60.20">
    <property type="match status" value="1"/>
</dbReference>
<dbReference type="FunFam" id="1.10.510.10:FF:000047">
    <property type="entry name" value="Rho-associated protein kinase 1"/>
    <property type="match status" value="1"/>
</dbReference>
<dbReference type="InterPro" id="IPR002219">
    <property type="entry name" value="PKC_DAG/PE"/>
</dbReference>
<sequence length="1383" mass="158835">MAELTQADLEDALVQLSGKLLNPRSSINVDCLLDALSALVGDCDFPALRRIKNIENFLLRYQTSVHEINGTRMRSSHFKLIKVIGRGAFGEVQLVRHKFTGKVYAMKLLNKFEMIKRADSAFFWEERDIMAYADPQWIVKLYYAFQDAKYLYMVMEYMPGGDLVNLMANYDVPEKWAKFYTAEVVLALDAIHSMGYIHRDVKPDNMLISALGHVKLADFGTCVRMGADGMVRCSTAVGTPDYISPEVLRSQGSEGVYGRECDWWSVGVFLYEMLVGETPFYANSLVATYSKIMNHQSSLTFPDDVLISTSAKDIICKFLSDRSVRLGRNGVSEIKSHPFFVNDEWDWDTIQNTRPPVVPDLSGDDDTRNFDNIEKETTPQESFQVPKAFAGNQLPFIGFTYSREFSPLGYMSLTRKNIQHSDAQISNLADQLQQGISLMEQNEEKHRNEAAKFAIMENRGEAMLRDYYDLERALASTRLELKEMQRKLEQEVEARQHVETLLQEARTAYAYLEEADNKNQSESSLDMERQISELNERLRLQSEGEEKLRDLLANFQATCSTQEEALHELRAKHDILMDQCTDAQQNLKMVQDQLEEERAISRQHIQAVQITKEKNESLQAELDLLTTRHQQLMEESRQLSDKKRALEKDFSMAELELKSARQKYEQELAAQQSELNAKRIIGEADRPESALIQGTHYMLLIALPQAKDERYQIIAELEQRLRDEEASRERLEEKLIEVEREKKVLSLDSDHFKEQVHQLVGDSESLRMKISELNSQVEQEMEKRNLVEGELSVASDALKAMKFKESNLQKEIAHLKQKCTQLEDSMAELRRFRSVSQSQLRDVEEQLETQQYFSSLYKSQSRELKDELVCKDQELNSVKIHLNRQSQMLRDQQEADRSARRIAEDSLSDVEKARAMLEIEMKQLINRHKQEITGKEATIDTLKEKEAMYLKNIEDLRKAQESLNVDLESANKELSRKTSMSTSTDEQIQQLKKLLEKEQQLKKSAIDKLTEVMQMKSTSAGKKGSRADDRFVARCSCESPASPRFQEKRKYDIMVTRFQKEISDLQASLYEEGQSKLRMMLELECKEEELELVQQKLHTLLSETCSVDSVSMAGDAVDFSNGDSLEHRLESSVWIPHKVSAKKKGWKKHYAVLFNRKIFIYANEADKQTSNASLILDVEKFYHVRHVTNADVRFAEEKEIPRIFQIIYAGEGESRLVGEVQPTESPNPWQDVMSHKGHDFIAISFHSPTSCDICSKQLWNVLKPPPALECKRCHVKIHKDHLEKHDKDVAPCRVNYDPMLARDLLVMVSSADDCKVWVSRLRRCLENCRKTSDAKTSRSSGSSSHKDSLRLPYKPYTANRSATAPCTKKGSSACPLPVTASHY</sequence>
<dbReference type="GO" id="GO:0072518">
    <property type="term" value="F:Rho-dependent protein serine/threonine kinase activity"/>
    <property type="evidence" value="ECO:0007669"/>
    <property type="project" value="TreeGrafter"/>
</dbReference>
<dbReference type="PROSITE" id="PS00107">
    <property type="entry name" value="PROTEIN_KINASE_ATP"/>
    <property type="match status" value="1"/>
</dbReference>
<evidence type="ECO:0000256" key="10">
    <source>
        <dbReference type="ARBA" id="ARBA00022553"/>
    </source>
</evidence>
<keyword evidence="13 31" id="KW-0547">Nucleotide-binding</keyword>
<dbReference type="GO" id="GO:1901888">
    <property type="term" value="P:regulation of cell junction assembly"/>
    <property type="evidence" value="ECO:0007669"/>
    <property type="project" value="TreeGrafter"/>
</dbReference>
<keyword evidence="9" id="KW-0723">Serine/threonine-protein kinase</keyword>
<evidence type="ECO:0000256" key="4">
    <source>
        <dbReference type="ARBA" id="ARBA00004626"/>
    </source>
</evidence>
<keyword evidence="8" id="KW-0963">Cytoplasm</keyword>
<dbReference type="GO" id="GO:0005737">
    <property type="term" value="C:cytoplasm"/>
    <property type="evidence" value="ECO:0007669"/>
    <property type="project" value="TreeGrafter"/>
</dbReference>
<dbReference type="Gene3D" id="1.10.510.10">
    <property type="entry name" value="Transferase(Phosphotransferase) domain 1"/>
    <property type="match status" value="1"/>
</dbReference>
<dbReference type="InterPro" id="IPR017892">
    <property type="entry name" value="Pkinase_C"/>
</dbReference>
<evidence type="ECO:0000256" key="16">
    <source>
        <dbReference type="ARBA" id="ARBA00022833"/>
    </source>
</evidence>
<accession>A0A077Z968</accession>
<dbReference type="GO" id="GO:0031032">
    <property type="term" value="P:actomyosin structure organization"/>
    <property type="evidence" value="ECO:0007669"/>
    <property type="project" value="TreeGrafter"/>
</dbReference>
<dbReference type="SMART" id="SM00109">
    <property type="entry name" value="C1"/>
    <property type="match status" value="1"/>
</dbReference>
<keyword evidence="22" id="KW-0206">Cytoskeleton</keyword>
<dbReference type="SMART" id="SM00220">
    <property type="entry name" value="S_TKc"/>
    <property type="match status" value="1"/>
</dbReference>
<dbReference type="PROSITE" id="PS51285">
    <property type="entry name" value="AGC_KINASE_CTER"/>
    <property type="match status" value="1"/>
</dbReference>